<organism evidence="4 5">
    <name type="scientific">Listeria fleischmannii 1991</name>
    <dbReference type="NCBI Taxonomy" id="1430899"/>
    <lineage>
        <taxon>Bacteria</taxon>
        <taxon>Bacillati</taxon>
        <taxon>Bacillota</taxon>
        <taxon>Bacilli</taxon>
        <taxon>Bacillales</taxon>
        <taxon>Listeriaceae</taxon>
        <taxon>Listeria</taxon>
    </lineage>
</organism>
<keyword evidence="1 2" id="KW-0732">Signal</keyword>
<dbReference type="PATRIC" id="fig|1430899.3.peg.1255"/>
<feature type="domain" description="DUF4352" evidence="3">
    <location>
        <begin position="46"/>
        <end position="141"/>
    </location>
</feature>
<dbReference type="EMBL" id="AZHO01000012">
    <property type="protein sequence ID" value="KMT59945.1"/>
    <property type="molecule type" value="Genomic_DNA"/>
</dbReference>
<dbReference type="Pfam" id="PF11611">
    <property type="entry name" value="DUF4352"/>
    <property type="match status" value="1"/>
</dbReference>
<dbReference type="InterPro" id="IPR029051">
    <property type="entry name" value="DUF4352"/>
</dbReference>
<evidence type="ECO:0000259" key="3">
    <source>
        <dbReference type="Pfam" id="PF11611"/>
    </source>
</evidence>
<dbReference type="PROSITE" id="PS51257">
    <property type="entry name" value="PROKAR_LIPOPROTEIN"/>
    <property type="match status" value="1"/>
</dbReference>
<dbReference type="RefSeq" id="WP_007477676.1">
    <property type="nucleotide sequence ID" value="NZ_KQ130614.1"/>
</dbReference>
<dbReference type="Gene3D" id="2.60.40.1240">
    <property type="match status" value="1"/>
</dbReference>
<gene>
    <name evidence="4" type="ORF">X560_1499</name>
</gene>
<accession>A0A0J8GBC8</accession>
<dbReference type="Proteomes" id="UP000052258">
    <property type="component" value="Unassembled WGS sequence"/>
</dbReference>
<evidence type="ECO:0000256" key="2">
    <source>
        <dbReference type="SAM" id="SignalP"/>
    </source>
</evidence>
<comment type="caution">
    <text evidence="4">The sequence shown here is derived from an EMBL/GenBank/DDBJ whole genome shotgun (WGS) entry which is preliminary data.</text>
</comment>
<keyword evidence="5" id="KW-1185">Reference proteome</keyword>
<protein>
    <recommendedName>
        <fullName evidence="3">DUF4352 domain-containing protein</fullName>
    </recommendedName>
</protein>
<dbReference type="InterPro" id="IPR029050">
    <property type="entry name" value="Immunoprotect_excell_Ig-like"/>
</dbReference>
<evidence type="ECO:0000313" key="4">
    <source>
        <dbReference type="EMBL" id="KMT59945.1"/>
    </source>
</evidence>
<evidence type="ECO:0000256" key="1">
    <source>
        <dbReference type="ARBA" id="ARBA00022729"/>
    </source>
</evidence>
<name>A0A0J8GBC8_9LIST</name>
<proteinExistence type="predicted"/>
<dbReference type="OrthoDB" id="2366164at2"/>
<sequence length="154" mass="16687">MKKVLLSIGLGSVLLLAACSPGTGDEKKTDTKATETAKAETKDTVVDGLKIKVKKQEVDEKVSDKKKQQLYTFTISGENMSSTNKGLGAVDFVLKTKDGKEIEVDPSMAMFGDEIKPGKTLEGKASFAVDEKQTATKLLYKPLDKVLAEWDVSK</sequence>
<feature type="signal peptide" evidence="2">
    <location>
        <begin position="1"/>
        <end position="17"/>
    </location>
</feature>
<reference evidence="4 5" key="1">
    <citation type="journal article" date="2015" name="Genome Biol. Evol.">
        <title>Comparative Genomics of Listeria Sensu Lato: Genus-Wide Differences in Evolutionary Dynamics and the Progressive Gain of Complex, Potentially Pathogenicity-Related Traits through Lateral Gene Transfer.</title>
        <authorList>
            <person name="Chiara M."/>
            <person name="Caruso M."/>
            <person name="D'Erchia A.M."/>
            <person name="Manzari C."/>
            <person name="Fraccalvieri R."/>
            <person name="Goffredo E."/>
            <person name="Latorre L."/>
            <person name="Miccolupo A."/>
            <person name="Padalino I."/>
            <person name="Santagada G."/>
            <person name="Chiocco D."/>
            <person name="Pesole G."/>
            <person name="Horner D.S."/>
            <person name="Parisi A."/>
        </authorList>
    </citation>
    <scope>NUCLEOTIDE SEQUENCE [LARGE SCALE GENOMIC DNA]</scope>
    <source>
        <strain evidence="4 5">1991</strain>
    </source>
</reference>
<dbReference type="AlphaFoldDB" id="A0A0J8GBC8"/>
<evidence type="ECO:0000313" key="5">
    <source>
        <dbReference type="Proteomes" id="UP000052258"/>
    </source>
</evidence>
<feature type="chain" id="PRO_5039690650" description="DUF4352 domain-containing protein" evidence="2">
    <location>
        <begin position="18"/>
        <end position="154"/>
    </location>
</feature>